<protein>
    <submittedName>
        <fullName evidence="1">Uncharacterized protein</fullName>
    </submittedName>
</protein>
<gene>
    <name evidence="1" type="ORF">NDU88_002325</name>
</gene>
<keyword evidence="2" id="KW-1185">Reference proteome</keyword>
<evidence type="ECO:0000313" key="2">
    <source>
        <dbReference type="Proteomes" id="UP001066276"/>
    </source>
</evidence>
<name>A0AAV7RF43_PLEWA</name>
<evidence type="ECO:0000313" key="1">
    <source>
        <dbReference type="EMBL" id="KAJ1149518.1"/>
    </source>
</evidence>
<organism evidence="1 2">
    <name type="scientific">Pleurodeles waltl</name>
    <name type="common">Iberian ribbed newt</name>
    <dbReference type="NCBI Taxonomy" id="8319"/>
    <lineage>
        <taxon>Eukaryota</taxon>
        <taxon>Metazoa</taxon>
        <taxon>Chordata</taxon>
        <taxon>Craniata</taxon>
        <taxon>Vertebrata</taxon>
        <taxon>Euteleostomi</taxon>
        <taxon>Amphibia</taxon>
        <taxon>Batrachia</taxon>
        <taxon>Caudata</taxon>
        <taxon>Salamandroidea</taxon>
        <taxon>Salamandridae</taxon>
        <taxon>Pleurodelinae</taxon>
        <taxon>Pleurodeles</taxon>
    </lineage>
</organism>
<dbReference type="EMBL" id="JANPWB010000009">
    <property type="protein sequence ID" value="KAJ1149518.1"/>
    <property type="molecule type" value="Genomic_DNA"/>
</dbReference>
<proteinExistence type="predicted"/>
<sequence>MLNPFPAREWRIEYLLVQSSVRDKDLPSVNAKTARQRGVRTRSVINRPSPRNALTKEPVFYLGAGDLTTTKLVDFNASGRALTYGSHGHGENCRIYEAYITLRVRTPRCLAVLAFTEGRSLSRTDD</sequence>
<dbReference type="Proteomes" id="UP001066276">
    <property type="component" value="Chromosome 5"/>
</dbReference>
<comment type="caution">
    <text evidence="1">The sequence shown here is derived from an EMBL/GenBank/DDBJ whole genome shotgun (WGS) entry which is preliminary data.</text>
</comment>
<reference evidence="1" key="1">
    <citation type="journal article" date="2022" name="bioRxiv">
        <title>Sequencing and chromosome-scale assembly of the giantPleurodeles waltlgenome.</title>
        <authorList>
            <person name="Brown T."/>
            <person name="Elewa A."/>
            <person name="Iarovenko S."/>
            <person name="Subramanian E."/>
            <person name="Araus A.J."/>
            <person name="Petzold A."/>
            <person name="Susuki M."/>
            <person name="Suzuki K.-i.T."/>
            <person name="Hayashi T."/>
            <person name="Toyoda A."/>
            <person name="Oliveira C."/>
            <person name="Osipova E."/>
            <person name="Leigh N.D."/>
            <person name="Simon A."/>
            <person name="Yun M.H."/>
        </authorList>
    </citation>
    <scope>NUCLEOTIDE SEQUENCE</scope>
    <source>
        <strain evidence="1">20211129_DDA</strain>
        <tissue evidence="1">Liver</tissue>
    </source>
</reference>
<dbReference type="AlphaFoldDB" id="A0AAV7RF43"/>
<accession>A0AAV7RF43</accession>